<evidence type="ECO:0000313" key="2">
    <source>
        <dbReference type="Proteomes" id="UP000814140"/>
    </source>
</evidence>
<evidence type="ECO:0000313" key="1">
    <source>
        <dbReference type="EMBL" id="KAI0066520.1"/>
    </source>
</evidence>
<dbReference type="Proteomes" id="UP000814140">
    <property type="component" value="Unassembled WGS sequence"/>
</dbReference>
<proteinExistence type="predicted"/>
<name>A0ACB8TDN0_9AGAM</name>
<protein>
    <submittedName>
        <fullName evidence="1">Uncharacterized protein</fullName>
    </submittedName>
</protein>
<accession>A0ACB8TDN0</accession>
<reference evidence="1" key="2">
    <citation type="journal article" date="2022" name="New Phytol.">
        <title>Evolutionary transition to the ectomycorrhizal habit in the genomes of a hyperdiverse lineage of mushroom-forming fungi.</title>
        <authorList>
            <person name="Looney B."/>
            <person name="Miyauchi S."/>
            <person name="Morin E."/>
            <person name="Drula E."/>
            <person name="Courty P.E."/>
            <person name="Kohler A."/>
            <person name="Kuo A."/>
            <person name="LaButti K."/>
            <person name="Pangilinan J."/>
            <person name="Lipzen A."/>
            <person name="Riley R."/>
            <person name="Andreopoulos W."/>
            <person name="He G."/>
            <person name="Johnson J."/>
            <person name="Nolan M."/>
            <person name="Tritt A."/>
            <person name="Barry K.W."/>
            <person name="Grigoriev I.V."/>
            <person name="Nagy L.G."/>
            <person name="Hibbett D."/>
            <person name="Henrissat B."/>
            <person name="Matheny P.B."/>
            <person name="Labbe J."/>
            <person name="Martin F.M."/>
        </authorList>
    </citation>
    <scope>NUCLEOTIDE SEQUENCE</scope>
    <source>
        <strain evidence="1">HHB10654</strain>
    </source>
</reference>
<dbReference type="EMBL" id="MU277192">
    <property type="protein sequence ID" value="KAI0066520.1"/>
    <property type="molecule type" value="Genomic_DNA"/>
</dbReference>
<comment type="caution">
    <text evidence="1">The sequence shown here is derived from an EMBL/GenBank/DDBJ whole genome shotgun (WGS) entry which is preliminary data.</text>
</comment>
<organism evidence="1 2">
    <name type="scientific">Artomyces pyxidatus</name>
    <dbReference type="NCBI Taxonomy" id="48021"/>
    <lineage>
        <taxon>Eukaryota</taxon>
        <taxon>Fungi</taxon>
        <taxon>Dikarya</taxon>
        <taxon>Basidiomycota</taxon>
        <taxon>Agaricomycotina</taxon>
        <taxon>Agaricomycetes</taxon>
        <taxon>Russulales</taxon>
        <taxon>Auriscalpiaceae</taxon>
        <taxon>Artomyces</taxon>
    </lineage>
</organism>
<gene>
    <name evidence="1" type="ORF">BV25DRAFT_1820503</name>
</gene>
<keyword evidence="2" id="KW-1185">Reference proteome</keyword>
<sequence length="379" mass="42032">MIARLGFPFPYGVHGGEAFAFQEDDDCARLPYRLVTEVETIRYVGMHTQLPVARIYVVDNDPSNPVGATYTLQQYLEGDVLAERWFPLSADDHTQILQAIGAAYGQILALKFDAFGSLSSHTAKDPIGPFSPPLATVFRSHDLADVGPWPASEPFAPLMALATREVSWLNDVSGRTFFKAMRQKLQPAEDSDQALNACIALAEGWLKIIPHLSSLFPLPTSAQRPTLSHADFHFGNILVSRKKPTELTGIVDWEFSSVLPLWCCSTIPSILVDIGDTYETDPVHRKEKARWREVFGKAVVEACPDADIIYEPRDKVTQASLRGLRLLFSLIVESTTLTSPLTGIQQHLTEIRECMTLAHGHEYGIQATDETISVFSSYV</sequence>
<reference evidence="1" key="1">
    <citation type="submission" date="2021-03" db="EMBL/GenBank/DDBJ databases">
        <authorList>
            <consortium name="DOE Joint Genome Institute"/>
            <person name="Ahrendt S."/>
            <person name="Looney B.P."/>
            <person name="Miyauchi S."/>
            <person name="Morin E."/>
            <person name="Drula E."/>
            <person name="Courty P.E."/>
            <person name="Chicoki N."/>
            <person name="Fauchery L."/>
            <person name="Kohler A."/>
            <person name="Kuo A."/>
            <person name="Labutti K."/>
            <person name="Pangilinan J."/>
            <person name="Lipzen A."/>
            <person name="Riley R."/>
            <person name="Andreopoulos W."/>
            <person name="He G."/>
            <person name="Johnson J."/>
            <person name="Barry K.W."/>
            <person name="Grigoriev I.V."/>
            <person name="Nagy L."/>
            <person name="Hibbett D."/>
            <person name="Henrissat B."/>
            <person name="Matheny P.B."/>
            <person name="Labbe J."/>
            <person name="Martin F."/>
        </authorList>
    </citation>
    <scope>NUCLEOTIDE SEQUENCE</scope>
    <source>
        <strain evidence="1">HHB10654</strain>
    </source>
</reference>